<dbReference type="Proteomes" id="UP000198318">
    <property type="component" value="Unassembled WGS sequence"/>
</dbReference>
<evidence type="ECO:0000256" key="1">
    <source>
        <dbReference type="ARBA" id="ARBA00010830"/>
    </source>
</evidence>
<evidence type="ECO:0000256" key="2">
    <source>
        <dbReference type="ARBA" id="ARBA00022729"/>
    </source>
</evidence>
<dbReference type="Pfam" id="PF07501">
    <property type="entry name" value="G5"/>
    <property type="match status" value="1"/>
</dbReference>
<name>A0A239JAJ3_9ACTN</name>
<evidence type="ECO:0000259" key="4">
    <source>
        <dbReference type="PROSITE" id="PS51109"/>
    </source>
</evidence>
<dbReference type="GO" id="GO:0016787">
    <property type="term" value="F:hydrolase activity"/>
    <property type="evidence" value="ECO:0007669"/>
    <property type="project" value="UniProtKB-KW"/>
</dbReference>
<keyword evidence="3" id="KW-0378">Hydrolase</keyword>
<dbReference type="InterPro" id="IPR023346">
    <property type="entry name" value="Lysozyme-like_dom_sf"/>
</dbReference>
<accession>A0A239JAJ3</accession>
<dbReference type="Gene3D" id="2.20.230.10">
    <property type="entry name" value="Resuscitation-promoting factor rpfb"/>
    <property type="match status" value="1"/>
</dbReference>
<dbReference type="InterPro" id="IPR011098">
    <property type="entry name" value="G5_dom"/>
</dbReference>
<evidence type="ECO:0000313" key="6">
    <source>
        <dbReference type="Proteomes" id="UP000198318"/>
    </source>
</evidence>
<sequence length="311" mass="32754">MLRYTALRFAALSNTVLKNSVLRNSVLGSTVLSNTVPGGTAPRVPARRTRLLPAASVVVAAALLATACGGGGETAAPKGTAPVADAPQAAPSPRKVVVLVDGKPTETMTTGTTVQQVLAEAKIALGPYDLVKPAADQPPGEKITIMRLLSEPKLKVVRTPAETIRKKSSSVPPWSEKVLREGKDGIKIVKWAYVRRGGKKVPKVIAQKVKRKPVAKILAVGPKSAGTGSAARLNWAGLAKCESGGNPKAVNPAGYYGLYQFSMQTWTSVGGSGKPSDASAGEQTYRAQLLYNKVNGRWQGQWPNCGKYLFS</sequence>
<feature type="domain" description="G5" evidence="4">
    <location>
        <begin position="145"/>
        <end position="224"/>
    </location>
</feature>
<dbReference type="AlphaFoldDB" id="A0A239JAJ3"/>
<dbReference type="Pfam" id="PF03990">
    <property type="entry name" value="DUF348"/>
    <property type="match status" value="1"/>
</dbReference>
<dbReference type="InterPro" id="IPR010618">
    <property type="entry name" value="RPF"/>
</dbReference>
<keyword evidence="6" id="KW-1185">Reference proteome</keyword>
<dbReference type="PROSITE" id="PS51109">
    <property type="entry name" value="G5"/>
    <property type="match status" value="1"/>
</dbReference>
<organism evidence="5 6">
    <name type="scientific">Actinomadura meyerae</name>
    <dbReference type="NCBI Taxonomy" id="240840"/>
    <lineage>
        <taxon>Bacteria</taxon>
        <taxon>Bacillati</taxon>
        <taxon>Actinomycetota</taxon>
        <taxon>Actinomycetes</taxon>
        <taxon>Streptosporangiales</taxon>
        <taxon>Thermomonosporaceae</taxon>
        <taxon>Actinomadura</taxon>
    </lineage>
</organism>
<dbReference type="EMBL" id="FZOR01000014">
    <property type="protein sequence ID" value="SNT03036.1"/>
    <property type="molecule type" value="Genomic_DNA"/>
</dbReference>
<dbReference type="InterPro" id="IPR007137">
    <property type="entry name" value="DUF348"/>
</dbReference>
<comment type="similarity">
    <text evidence="1">Belongs to the transglycosylase family. Rpf subfamily.</text>
</comment>
<gene>
    <name evidence="5" type="ORF">SAMN05443665_1014104</name>
</gene>
<dbReference type="SUPFAM" id="SSF53955">
    <property type="entry name" value="Lysozyme-like"/>
    <property type="match status" value="1"/>
</dbReference>
<dbReference type="Gene3D" id="1.10.530.10">
    <property type="match status" value="1"/>
</dbReference>
<protein>
    <recommendedName>
        <fullName evidence="4">G5 domain-containing protein</fullName>
    </recommendedName>
</protein>
<evidence type="ECO:0000256" key="3">
    <source>
        <dbReference type="ARBA" id="ARBA00022801"/>
    </source>
</evidence>
<dbReference type="Pfam" id="PF06737">
    <property type="entry name" value="Transglycosylas"/>
    <property type="match status" value="1"/>
</dbReference>
<reference evidence="5 6" key="1">
    <citation type="submission" date="2017-06" db="EMBL/GenBank/DDBJ databases">
        <authorList>
            <person name="Kim H.J."/>
            <person name="Triplett B.A."/>
        </authorList>
    </citation>
    <scope>NUCLEOTIDE SEQUENCE [LARGE SCALE GENOMIC DNA]</scope>
    <source>
        <strain evidence="5 6">DSM 44715</strain>
    </source>
</reference>
<proteinExistence type="inferred from homology"/>
<evidence type="ECO:0000313" key="5">
    <source>
        <dbReference type="EMBL" id="SNT03036.1"/>
    </source>
</evidence>
<keyword evidence="2" id="KW-0732">Signal</keyword>
<dbReference type="CDD" id="cd13925">
    <property type="entry name" value="RPF"/>
    <property type="match status" value="1"/>
</dbReference>
<dbReference type="SMART" id="SM01208">
    <property type="entry name" value="G5"/>
    <property type="match status" value="1"/>
</dbReference>